<evidence type="ECO:0000313" key="1">
    <source>
        <dbReference type="EMBL" id="MPM39287.1"/>
    </source>
</evidence>
<protein>
    <recommendedName>
        <fullName evidence="2">MmcQ/YjbR family DNA-binding protein</fullName>
    </recommendedName>
</protein>
<dbReference type="EMBL" id="VSSQ01008589">
    <property type="protein sequence ID" value="MPM39287.1"/>
    <property type="molecule type" value="Genomic_DNA"/>
</dbReference>
<proteinExistence type="predicted"/>
<comment type="caution">
    <text evidence="1">The sequence shown here is derived from an EMBL/GenBank/DDBJ whole genome shotgun (WGS) entry which is preliminary data.</text>
</comment>
<dbReference type="Gene3D" id="3.90.1150.30">
    <property type="match status" value="1"/>
</dbReference>
<dbReference type="InterPro" id="IPR038056">
    <property type="entry name" value="YjbR-like_sf"/>
</dbReference>
<sequence>MKEFIRAQYPGDIIPGYYTDKNHWCSLFWDSAVPDDITRAMLHNGYETTLASLTKKVRAAILEK</sequence>
<dbReference type="AlphaFoldDB" id="A0A644ZF05"/>
<evidence type="ECO:0008006" key="2">
    <source>
        <dbReference type="Google" id="ProtNLM"/>
    </source>
</evidence>
<accession>A0A644ZF05</accession>
<organism evidence="1">
    <name type="scientific">bioreactor metagenome</name>
    <dbReference type="NCBI Taxonomy" id="1076179"/>
    <lineage>
        <taxon>unclassified sequences</taxon>
        <taxon>metagenomes</taxon>
        <taxon>ecological metagenomes</taxon>
    </lineage>
</organism>
<gene>
    <name evidence="1" type="ORF">SDC9_85920</name>
</gene>
<reference evidence="1" key="1">
    <citation type="submission" date="2019-08" db="EMBL/GenBank/DDBJ databases">
        <authorList>
            <person name="Kucharzyk K."/>
            <person name="Murdoch R.W."/>
            <person name="Higgins S."/>
            <person name="Loffler F."/>
        </authorList>
    </citation>
    <scope>NUCLEOTIDE SEQUENCE</scope>
</reference>
<name>A0A644ZF05_9ZZZZ</name>
<dbReference type="SUPFAM" id="SSF142906">
    <property type="entry name" value="YjbR-like"/>
    <property type="match status" value="1"/>
</dbReference>